<dbReference type="InterPro" id="IPR017853">
    <property type="entry name" value="GH"/>
</dbReference>
<dbReference type="InterPro" id="IPR026444">
    <property type="entry name" value="Secre_tail"/>
</dbReference>
<evidence type="ECO:0000313" key="5">
    <source>
        <dbReference type="Proteomes" id="UP000396862"/>
    </source>
</evidence>
<evidence type="ECO:0000313" key="3">
    <source>
        <dbReference type="EMBL" id="PSK81029.1"/>
    </source>
</evidence>
<dbReference type="OrthoDB" id="9806009at2"/>
<evidence type="ECO:0000313" key="4">
    <source>
        <dbReference type="Proteomes" id="UP000240621"/>
    </source>
</evidence>
<keyword evidence="5" id="KW-1185">Reference proteome</keyword>
<dbReference type="GO" id="GO:0005975">
    <property type="term" value="P:carbohydrate metabolic process"/>
    <property type="evidence" value="ECO:0007669"/>
    <property type="project" value="InterPro"/>
</dbReference>
<dbReference type="Gene3D" id="3.20.20.80">
    <property type="entry name" value="Glycosidases"/>
    <property type="match status" value="2"/>
</dbReference>
<dbReference type="SMART" id="SM00642">
    <property type="entry name" value="Aamy"/>
    <property type="match status" value="1"/>
</dbReference>
<organism evidence="3 4">
    <name type="scientific">Prolixibacter denitrificans</name>
    <dbReference type="NCBI Taxonomy" id="1541063"/>
    <lineage>
        <taxon>Bacteria</taxon>
        <taxon>Pseudomonadati</taxon>
        <taxon>Bacteroidota</taxon>
        <taxon>Bacteroidia</taxon>
        <taxon>Marinilabiliales</taxon>
        <taxon>Prolixibacteraceae</taxon>
        <taxon>Prolixibacter</taxon>
    </lineage>
</organism>
<dbReference type="EMBL" id="BLAU01000001">
    <property type="protein sequence ID" value="GET22147.1"/>
    <property type="molecule type" value="Genomic_DNA"/>
</dbReference>
<gene>
    <name evidence="3" type="ORF">CLV93_1116</name>
    <name evidence="2" type="ORF">JCM18694_23930</name>
</gene>
<comment type="caution">
    <text evidence="3">The sequence shown here is derived from an EMBL/GenBank/DDBJ whole genome shotgun (WGS) entry which is preliminary data.</text>
</comment>
<name>A0A2P8C7T8_9BACT</name>
<dbReference type="NCBIfam" id="TIGR04183">
    <property type="entry name" value="Por_Secre_tail"/>
    <property type="match status" value="1"/>
</dbReference>
<dbReference type="RefSeq" id="WP_106543350.1">
    <property type="nucleotide sequence ID" value="NZ_BLAU01000001.1"/>
</dbReference>
<proteinExistence type="predicted"/>
<dbReference type="AlphaFoldDB" id="A0A2P8C7T8"/>
<accession>A0A2P8C7T8</accession>
<sequence>MKKKRILFHILIVGLIVLSFTGKTKAQNDAMMQAFYWNVPVDETNKNGTWWDNLTSKASELKNAGITGIWIPAPSKGNWGITDMGYGIYDHYDLGNYNQKNTVETRFGSRAELENMIATMHNTAGGAPYLNIYADAVLNHVYSGDENDEANPAVKGYVFDEAFRNSTQYVPYPTNEIKWVIPNAAPGSYYIKIKGYYLDYSLSYTDRGYDCEIDWTGTGFSGAYNWETEPNNGNGDTNDFGVSGSTMRGFIGYDGDIDEYKVTLTSTHDIVIKLTARSQATDGSWNWADQTHGYYPFEIWYNGTNLATSTLEAHTNTHITYVNHTGTGEANYAWTYTDFHPVDANDFLTGWNWNGQDALIPNTKGFGNDFNTYSATVQSRLNAWGYWMANQIGFDGFRLDFVRGYQIDFISSWINNLPLEGGAQRFIVGEYWGVDYQIKNWVEGLAAQGADADAFDFPLKSSLTSMCNGDASFDMRWLNHAGMVRNDQGNALPGTSVVTWLENHDTGKEHDKWVTKDWKMGYAYILTHEGRPCIFYPHYFGVTLVDNSNSSLTVPIPSSLKDDINKLLFVRKTYLNGGLTVLTETGDPYPAGNAANVYVARRDGNGTKDGAIVVINNNSSTEGVWVTANATGFSNWSNTTLKEAFTGATTDVYADGRVWVEAPARGYAIYVQSNDYEPYTAPLKAATIPPLDQNKVSVEGMVVYPNPVNEMATISFTSGEDGIANIQIFDAGGRVVKSWNQSVSEGKENTIQWSAQKERSGLYFCTISVNGKVNRQKIIVRH</sequence>
<reference evidence="3 4" key="1">
    <citation type="submission" date="2018-03" db="EMBL/GenBank/DDBJ databases">
        <title>Genomic Encyclopedia of Archaeal and Bacterial Type Strains, Phase II (KMG-II): from individual species to whole genera.</title>
        <authorList>
            <person name="Goeker M."/>
        </authorList>
    </citation>
    <scope>NUCLEOTIDE SEQUENCE [LARGE SCALE GENOMIC DNA]</scope>
    <source>
        <strain evidence="3 4">DSM 27267</strain>
    </source>
</reference>
<dbReference type="Pfam" id="PF18962">
    <property type="entry name" value="Por_Secre_tail"/>
    <property type="match status" value="1"/>
</dbReference>
<reference evidence="2 5" key="2">
    <citation type="submission" date="2019-10" db="EMBL/GenBank/DDBJ databases">
        <title>Prolixibacter strains distinguished by the presence of nitrate reductase genes were adept at nitrate-dependent anaerobic corrosion of metallic iron and carbon steel.</title>
        <authorList>
            <person name="Iino T."/>
            <person name="Shono N."/>
            <person name="Ito K."/>
            <person name="Nakamura R."/>
            <person name="Sueoka K."/>
            <person name="Harayama S."/>
            <person name="Ohkuma M."/>
        </authorList>
    </citation>
    <scope>NUCLEOTIDE SEQUENCE [LARGE SCALE GENOMIC DNA]</scope>
    <source>
        <strain evidence="2 5">MIC1-1</strain>
    </source>
</reference>
<evidence type="ECO:0000259" key="1">
    <source>
        <dbReference type="SMART" id="SM00642"/>
    </source>
</evidence>
<dbReference type="SUPFAM" id="SSF51445">
    <property type="entry name" value="(Trans)glycosidases"/>
    <property type="match status" value="1"/>
</dbReference>
<protein>
    <submittedName>
        <fullName evidence="3">Alpha-amylase</fullName>
    </submittedName>
</protein>
<feature type="domain" description="Glycosyl hydrolase family 13 catalytic" evidence="1">
    <location>
        <begin position="29"/>
        <end position="571"/>
    </location>
</feature>
<dbReference type="Proteomes" id="UP000396862">
    <property type="component" value="Unassembled WGS sequence"/>
</dbReference>
<evidence type="ECO:0000313" key="2">
    <source>
        <dbReference type="EMBL" id="GET22147.1"/>
    </source>
</evidence>
<dbReference type="Proteomes" id="UP000240621">
    <property type="component" value="Unassembled WGS sequence"/>
</dbReference>
<dbReference type="InterPro" id="IPR006047">
    <property type="entry name" value="GH13_cat_dom"/>
</dbReference>
<dbReference type="Gene3D" id="2.60.40.1180">
    <property type="entry name" value="Golgi alpha-mannosidase II"/>
    <property type="match status" value="1"/>
</dbReference>
<dbReference type="InterPro" id="IPR013780">
    <property type="entry name" value="Glyco_hydro_b"/>
</dbReference>
<dbReference type="PANTHER" id="PTHR43447">
    <property type="entry name" value="ALPHA-AMYLASE"/>
    <property type="match status" value="1"/>
</dbReference>
<dbReference type="EMBL" id="PYGC01000011">
    <property type="protein sequence ID" value="PSK81029.1"/>
    <property type="molecule type" value="Genomic_DNA"/>
</dbReference>